<keyword evidence="4" id="KW-1015">Disulfide bond</keyword>
<dbReference type="InterPro" id="IPR051940">
    <property type="entry name" value="Chitin_bind-dev_reg"/>
</dbReference>
<protein>
    <submittedName>
        <fullName evidence="9">Balbiani ring protein 3-like</fullName>
    </submittedName>
</protein>
<sequence>MVDSLFSSITDLLLLVIAVLAVTGNAFAEIREIPTKCPESSGKTVQLAHKHDCTKFYECSNGQKQLWNCPEFGPGQKLHFDPELQNCTFPWEANCASRAPDCSKDEFIQPHPSNCRLYYKCENGEKVLKMCDEGQLFNFDSLECVDKNATKCKVYDSCPTGKLLETVLLPHECNYKYKSLYYECVDGQYVERDCASGQVFNNRRRQCVSDVYCPENGTKYIPDKTDCTLYYECVNGVKTQKTCEDGLSFNEMKGMCTWPPGSECSLNLFKQTELATSFLPDATKKNIMMKCPANGNAFVPHERSCTKYYACVNGRQFIENCPDGMIYDYIRKVCDAPYAAVCKNKMTHYKIRLRGIDSNCHYSNDCPTYGSKRLKYEKDCRLYYDCENGYRCLRSCLKEYVFNPLIESCDIPKNNPNCFTSGGSDPSENECDCGCKNWIRRFPNPKNCSLYYECENGKKVSKECAPDLQYSRDSQSCTYPKDAKCIVSDCEEGKFYHHDYECNKYYVCRHGEKESQYCPSGQKFDWIDLECKPSGRVRCYPEGIMDGCEGKCSSTDTTLPHEDCRKYCKCENGNSKIEICPNKQFYDRETHKCEWPENLRNVSCEPFPCWLNSTGTNIPHKCHCDKYYRCKNGMKYLVFCKDGKYFDYEQERCVDSAEAHCYANSPYDVGECAKIYLTRNNFVHENCTKYYR</sequence>
<dbReference type="GO" id="GO:0008061">
    <property type="term" value="F:chitin binding"/>
    <property type="evidence" value="ECO:0007669"/>
    <property type="project" value="UniProtKB-KW"/>
</dbReference>
<dbReference type="RefSeq" id="XP_033346004.1">
    <property type="nucleotide sequence ID" value="XM_033490113.1"/>
</dbReference>
<dbReference type="SUPFAM" id="SSF57625">
    <property type="entry name" value="Invertebrate chitin-binding proteins"/>
    <property type="match status" value="10"/>
</dbReference>
<name>A0A6J3K154_9HYME</name>
<feature type="domain" description="Chitin-binding type-2" evidence="7">
    <location>
        <begin position="606"/>
        <end position="663"/>
    </location>
</feature>
<feature type="domain" description="Chitin-binding type-2" evidence="7">
    <location>
        <begin position="288"/>
        <end position="344"/>
    </location>
</feature>
<gene>
    <name evidence="9" type="primary">LOC117231558</name>
</gene>
<feature type="domain" description="Chitin-binding type-2" evidence="7">
    <location>
        <begin position="155"/>
        <end position="207"/>
    </location>
</feature>
<dbReference type="InterPro" id="IPR002557">
    <property type="entry name" value="Chitin-bd_dom"/>
</dbReference>
<keyword evidence="8" id="KW-1185">Reference proteome</keyword>
<evidence type="ECO:0000256" key="5">
    <source>
        <dbReference type="ARBA" id="ARBA00023180"/>
    </source>
</evidence>
<dbReference type="PANTHER" id="PTHR23301">
    <property type="entry name" value="CHITIN BINDING PERITROPHIN-A"/>
    <property type="match status" value="1"/>
</dbReference>
<feature type="domain" description="Chitin-binding type-2" evidence="7">
    <location>
        <begin position="549"/>
        <end position="604"/>
    </location>
</feature>
<keyword evidence="3" id="KW-0677">Repeat</keyword>
<evidence type="ECO:0000256" key="3">
    <source>
        <dbReference type="ARBA" id="ARBA00022737"/>
    </source>
</evidence>
<keyword evidence="2 6" id="KW-0732">Signal</keyword>
<evidence type="ECO:0000313" key="8">
    <source>
        <dbReference type="Proteomes" id="UP000504631"/>
    </source>
</evidence>
<evidence type="ECO:0000256" key="4">
    <source>
        <dbReference type="ARBA" id="ARBA00023157"/>
    </source>
</evidence>
<keyword evidence="1" id="KW-0147">Chitin-binding</keyword>
<feature type="domain" description="Chitin-binding type-2" evidence="7">
    <location>
        <begin position="99"/>
        <end position="154"/>
    </location>
</feature>
<feature type="domain" description="Chitin-binding type-2" evidence="7">
    <location>
        <begin position="34"/>
        <end position="97"/>
    </location>
</feature>
<dbReference type="GeneID" id="117231558"/>
<dbReference type="Proteomes" id="UP000504631">
    <property type="component" value="Unplaced"/>
</dbReference>
<dbReference type="Pfam" id="PF01607">
    <property type="entry name" value="CBM_14"/>
    <property type="match status" value="10"/>
</dbReference>
<evidence type="ECO:0000256" key="1">
    <source>
        <dbReference type="ARBA" id="ARBA00022669"/>
    </source>
</evidence>
<dbReference type="KEGG" id="bvk:117231558"/>
<dbReference type="PANTHER" id="PTHR23301:SF0">
    <property type="entry name" value="CHITIN-BINDING TYPE-2 DOMAIN-CONTAINING PROTEIN-RELATED"/>
    <property type="match status" value="1"/>
</dbReference>
<reference evidence="9" key="1">
    <citation type="submission" date="2025-08" db="UniProtKB">
        <authorList>
            <consortium name="RefSeq"/>
        </authorList>
    </citation>
    <scope>IDENTIFICATION</scope>
    <source>
        <tissue evidence="9">Muscle</tissue>
    </source>
</reference>
<dbReference type="SMART" id="SM00494">
    <property type="entry name" value="ChtBD2"/>
    <property type="match status" value="10"/>
</dbReference>
<dbReference type="PROSITE" id="PS50940">
    <property type="entry name" value="CHIT_BIND_II"/>
    <property type="match status" value="10"/>
</dbReference>
<evidence type="ECO:0000259" key="7">
    <source>
        <dbReference type="PROSITE" id="PS50940"/>
    </source>
</evidence>
<proteinExistence type="predicted"/>
<accession>A0A6J3K154</accession>
<organism evidence="8 9">
    <name type="scientific">Bombus vosnesenskii</name>
    <dbReference type="NCBI Taxonomy" id="207650"/>
    <lineage>
        <taxon>Eukaryota</taxon>
        <taxon>Metazoa</taxon>
        <taxon>Ecdysozoa</taxon>
        <taxon>Arthropoda</taxon>
        <taxon>Hexapoda</taxon>
        <taxon>Insecta</taxon>
        <taxon>Pterygota</taxon>
        <taxon>Neoptera</taxon>
        <taxon>Endopterygota</taxon>
        <taxon>Hymenoptera</taxon>
        <taxon>Apocrita</taxon>
        <taxon>Aculeata</taxon>
        <taxon>Apoidea</taxon>
        <taxon>Anthophila</taxon>
        <taxon>Apidae</taxon>
        <taxon>Bombus</taxon>
        <taxon>Pyrobombus</taxon>
    </lineage>
</organism>
<feature type="chain" id="PRO_5027044745" evidence="6">
    <location>
        <begin position="22"/>
        <end position="692"/>
    </location>
</feature>
<evidence type="ECO:0000256" key="2">
    <source>
        <dbReference type="ARBA" id="ARBA00022729"/>
    </source>
</evidence>
<dbReference type="Gene3D" id="2.170.140.10">
    <property type="entry name" value="Chitin binding domain"/>
    <property type="match status" value="10"/>
</dbReference>
<keyword evidence="5" id="KW-0325">Glycoprotein</keyword>
<evidence type="ECO:0000313" key="9">
    <source>
        <dbReference type="RefSeq" id="XP_033346004.1"/>
    </source>
</evidence>
<feature type="domain" description="Chitin-binding type-2" evidence="7">
    <location>
        <begin position="363"/>
        <end position="420"/>
    </location>
</feature>
<dbReference type="GO" id="GO:0005576">
    <property type="term" value="C:extracellular region"/>
    <property type="evidence" value="ECO:0007669"/>
    <property type="project" value="InterPro"/>
</dbReference>
<feature type="signal peptide" evidence="6">
    <location>
        <begin position="1"/>
        <end position="21"/>
    </location>
</feature>
<feature type="domain" description="Chitin-binding type-2" evidence="7">
    <location>
        <begin position="210"/>
        <end position="266"/>
    </location>
</feature>
<dbReference type="InterPro" id="IPR036508">
    <property type="entry name" value="Chitin-bd_dom_sf"/>
</dbReference>
<dbReference type="AlphaFoldDB" id="A0A6J3K154"/>
<evidence type="ECO:0000256" key="6">
    <source>
        <dbReference type="SAM" id="SignalP"/>
    </source>
</evidence>
<feature type="domain" description="Chitin-binding type-2" evidence="7">
    <location>
        <begin position="487"/>
        <end position="541"/>
    </location>
</feature>
<feature type="domain" description="Chitin-binding type-2" evidence="7">
    <location>
        <begin position="432"/>
        <end position="485"/>
    </location>
</feature>